<evidence type="ECO:0000313" key="1">
    <source>
        <dbReference type="Ensembl" id="ENSOMYP00000029509.1"/>
    </source>
</evidence>
<evidence type="ECO:0000313" key="2">
    <source>
        <dbReference type="Proteomes" id="UP000694395"/>
    </source>
</evidence>
<reference evidence="1" key="1">
    <citation type="submission" date="2020-07" db="EMBL/GenBank/DDBJ databases">
        <title>A long reads based de novo assembly of the rainbow trout Arlee double haploid line genome.</title>
        <authorList>
            <person name="Gao G."/>
            <person name="Palti Y."/>
        </authorList>
    </citation>
    <scope>NUCLEOTIDE SEQUENCE [LARGE SCALE GENOMIC DNA]</scope>
</reference>
<accession>A0A8C7PWX8</accession>
<reference evidence="1" key="3">
    <citation type="submission" date="2025-09" db="UniProtKB">
        <authorList>
            <consortium name="Ensembl"/>
        </authorList>
    </citation>
    <scope>IDENTIFICATION</scope>
</reference>
<reference evidence="1" key="2">
    <citation type="submission" date="2025-08" db="UniProtKB">
        <authorList>
            <consortium name="Ensembl"/>
        </authorList>
    </citation>
    <scope>IDENTIFICATION</scope>
</reference>
<dbReference type="Ensembl" id="ENSOMYT00000032193.2">
    <property type="protein sequence ID" value="ENSOMYP00000029509.1"/>
    <property type="gene ID" value="ENSOMYG00000013800.2"/>
</dbReference>
<dbReference type="GeneTree" id="ENSGT00990000211386"/>
<organism evidence="1 2">
    <name type="scientific">Oncorhynchus mykiss</name>
    <name type="common">Rainbow trout</name>
    <name type="synonym">Salmo gairdneri</name>
    <dbReference type="NCBI Taxonomy" id="8022"/>
    <lineage>
        <taxon>Eukaryota</taxon>
        <taxon>Metazoa</taxon>
        <taxon>Chordata</taxon>
        <taxon>Craniata</taxon>
        <taxon>Vertebrata</taxon>
        <taxon>Euteleostomi</taxon>
        <taxon>Actinopterygii</taxon>
        <taxon>Neopterygii</taxon>
        <taxon>Teleostei</taxon>
        <taxon>Protacanthopterygii</taxon>
        <taxon>Salmoniformes</taxon>
        <taxon>Salmonidae</taxon>
        <taxon>Salmoninae</taxon>
        <taxon>Oncorhynchus</taxon>
    </lineage>
</organism>
<dbReference type="AlphaFoldDB" id="A0A8C7PWX8"/>
<dbReference type="Proteomes" id="UP000694395">
    <property type="component" value="Chromosome 10"/>
</dbReference>
<sequence>TSPVSPLHSPIASVSNPTVVYILLKEADGVKFCACILEDSHYYCENICAGEYLDAYPPTGHALVCSLTVWDYTKKTGSRSNSWGKYISGYYCEC</sequence>
<proteinExistence type="predicted"/>
<protein>
    <submittedName>
        <fullName evidence="1">Uncharacterized protein</fullName>
    </submittedName>
</protein>
<keyword evidence="2" id="KW-1185">Reference proteome</keyword>
<name>A0A8C7PWX8_ONCMY</name>